<organism evidence="6 7">
    <name type="scientific">Dokdonia ponticola</name>
    <dbReference type="NCBI Taxonomy" id="2041041"/>
    <lineage>
        <taxon>Bacteria</taxon>
        <taxon>Pseudomonadati</taxon>
        <taxon>Bacteroidota</taxon>
        <taxon>Flavobacteriia</taxon>
        <taxon>Flavobacteriales</taxon>
        <taxon>Flavobacteriaceae</taxon>
        <taxon>Dokdonia</taxon>
    </lineage>
</organism>
<name>A0ABV9HUW6_9FLAO</name>
<evidence type="ECO:0000256" key="1">
    <source>
        <dbReference type="ARBA" id="ARBA00007274"/>
    </source>
</evidence>
<feature type="domain" description="PglD N-terminal" evidence="5">
    <location>
        <begin position="2"/>
        <end position="71"/>
    </location>
</feature>
<dbReference type="RefSeq" id="WP_379977521.1">
    <property type="nucleotide sequence ID" value="NZ_JBHSFV010000002.1"/>
</dbReference>
<dbReference type="InterPro" id="IPR041561">
    <property type="entry name" value="PglD_N"/>
</dbReference>
<dbReference type="InterPro" id="IPR020019">
    <property type="entry name" value="AcTrfase_PglD-like"/>
</dbReference>
<keyword evidence="3" id="KW-0677">Repeat</keyword>
<evidence type="ECO:0000259" key="5">
    <source>
        <dbReference type="Pfam" id="PF17836"/>
    </source>
</evidence>
<evidence type="ECO:0000256" key="2">
    <source>
        <dbReference type="ARBA" id="ARBA00022679"/>
    </source>
</evidence>
<accession>A0ABV9HUW6</accession>
<proteinExistence type="inferred from homology"/>
<dbReference type="EMBL" id="JBHSFV010000002">
    <property type="protein sequence ID" value="MFC4633321.1"/>
    <property type="molecule type" value="Genomic_DNA"/>
</dbReference>
<dbReference type="PANTHER" id="PTHR43300:SF7">
    <property type="entry name" value="UDP-N-ACETYLBACILLOSAMINE N-ACETYLTRANSFERASE"/>
    <property type="match status" value="1"/>
</dbReference>
<dbReference type="PROSITE" id="PS00101">
    <property type="entry name" value="HEXAPEP_TRANSFERASES"/>
    <property type="match status" value="1"/>
</dbReference>
<evidence type="ECO:0000256" key="3">
    <source>
        <dbReference type="ARBA" id="ARBA00022737"/>
    </source>
</evidence>
<evidence type="ECO:0000313" key="6">
    <source>
        <dbReference type="EMBL" id="MFC4633321.1"/>
    </source>
</evidence>
<dbReference type="SUPFAM" id="SSF51161">
    <property type="entry name" value="Trimeric LpxA-like enzymes"/>
    <property type="match status" value="1"/>
</dbReference>
<comment type="caution">
    <text evidence="6">The sequence shown here is derived from an EMBL/GenBank/DDBJ whole genome shotgun (WGS) entry which is preliminary data.</text>
</comment>
<keyword evidence="2" id="KW-0808">Transferase</keyword>
<dbReference type="NCBIfam" id="TIGR03570">
    <property type="entry name" value="NeuD_NnaD"/>
    <property type="match status" value="1"/>
</dbReference>
<dbReference type="CDD" id="cd03360">
    <property type="entry name" value="LbH_AT_putative"/>
    <property type="match status" value="1"/>
</dbReference>
<dbReference type="PANTHER" id="PTHR43300">
    <property type="entry name" value="ACETYLTRANSFERASE"/>
    <property type="match status" value="1"/>
</dbReference>
<dbReference type="Gene3D" id="2.160.10.10">
    <property type="entry name" value="Hexapeptide repeat proteins"/>
    <property type="match status" value="1"/>
</dbReference>
<dbReference type="InterPro" id="IPR001451">
    <property type="entry name" value="Hexapep"/>
</dbReference>
<dbReference type="Pfam" id="PF17836">
    <property type="entry name" value="PglD_N"/>
    <property type="match status" value="1"/>
</dbReference>
<evidence type="ECO:0000256" key="4">
    <source>
        <dbReference type="ARBA" id="ARBA00023315"/>
    </source>
</evidence>
<evidence type="ECO:0000313" key="7">
    <source>
        <dbReference type="Proteomes" id="UP001596043"/>
    </source>
</evidence>
<dbReference type="Gene3D" id="3.40.50.20">
    <property type="match status" value="1"/>
</dbReference>
<dbReference type="InterPro" id="IPR011004">
    <property type="entry name" value="Trimer_LpxA-like_sf"/>
</dbReference>
<dbReference type="Proteomes" id="UP001596043">
    <property type="component" value="Unassembled WGS sequence"/>
</dbReference>
<sequence>MITVYGASGHAKVVIDIIKSNQKKIAQILDDNEAITKVLGFLVEKPVAKTYRDVVIAIGDNKIRKAIVKQLDATYVKALIHNTSVIGSDVTVGNGTVIMANAIVNACAKIGAHCIINSGSIVEHDVVLRDFVHVSPGSIVTGGVTVGEGSQIGAGAIILPNLSIGKNVMIGAGAVVLKNVADNDVVAGNPARILKKNTNNE</sequence>
<dbReference type="InterPro" id="IPR018357">
    <property type="entry name" value="Hexapep_transf_CS"/>
</dbReference>
<protein>
    <submittedName>
        <fullName evidence="6">Acetyltransferase</fullName>
    </submittedName>
</protein>
<keyword evidence="4" id="KW-0012">Acyltransferase</keyword>
<dbReference type="Pfam" id="PF00132">
    <property type="entry name" value="Hexapep"/>
    <property type="match status" value="1"/>
</dbReference>
<dbReference type="InterPro" id="IPR050179">
    <property type="entry name" value="Trans_hexapeptide_repeat"/>
</dbReference>
<keyword evidence="7" id="KW-1185">Reference proteome</keyword>
<gene>
    <name evidence="6" type="ORF">ACFO3O_05350</name>
</gene>
<reference evidence="7" key="1">
    <citation type="journal article" date="2019" name="Int. J. Syst. Evol. Microbiol.">
        <title>The Global Catalogue of Microorganisms (GCM) 10K type strain sequencing project: providing services to taxonomists for standard genome sequencing and annotation.</title>
        <authorList>
            <consortium name="The Broad Institute Genomics Platform"/>
            <consortium name="The Broad Institute Genome Sequencing Center for Infectious Disease"/>
            <person name="Wu L."/>
            <person name="Ma J."/>
        </authorList>
    </citation>
    <scope>NUCLEOTIDE SEQUENCE [LARGE SCALE GENOMIC DNA]</scope>
    <source>
        <strain evidence="7">YJ-61-S</strain>
    </source>
</reference>
<comment type="similarity">
    <text evidence="1">Belongs to the transferase hexapeptide repeat family.</text>
</comment>